<dbReference type="KEGG" id="pca:Pcar_0998"/>
<dbReference type="NCBIfam" id="TIGR01496">
    <property type="entry name" value="DHPS"/>
    <property type="match status" value="1"/>
</dbReference>
<keyword evidence="9" id="KW-0460">Magnesium</keyword>
<evidence type="ECO:0000256" key="11">
    <source>
        <dbReference type="ARBA" id="ARBA00030193"/>
    </source>
</evidence>
<dbReference type="Proteomes" id="UP000002534">
    <property type="component" value="Chromosome"/>
</dbReference>
<proteinExistence type="inferred from homology"/>
<comment type="pathway">
    <text evidence="3">Cofactor biosynthesis; tetrahydrofolate biosynthesis; 7,8-dihydrofolate from 2-amino-4-hydroxy-6-hydroxymethyl-7,8-dihydropteridine diphosphate and 4-aminobenzoate: step 1/2.</text>
</comment>
<dbReference type="GO" id="GO:0004156">
    <property type="term" value="F:dihydropteroate synthase activity"/>
    <property type="evidence" value="ECO:0007669"/>
    <property type="project" value="UniProtKB-EC"/>
</dbReference>
<dbReference type="Pfam" id="PF00809">
    <property type="entry name" value="Pterin_bind"/>
    <property type="match status" value="1"/>
</dbReference>
<evidence type="ECO:0000256" key="7">
    <source>
        <dbReference type="ARBA" id="ARBA00022679"/>
    </source>
</evidence>
<dbReference type="CDD" id="cd00739">
    <property type="entry name" value="DHPS"/>
    <property type="match status" value="1"/>
</dbReference>
<evidence type="ECO:0000256" key="10">
    <source>
        <dbReference type="ARBA" id="ARBA00022909"/>
    </source>
</evidence>
<evidence type="ECO:0000256" key="8">
    <source>
        <dbReference type="ARBA" id="ARBA00022723"/>
    </source>
</evidence>
<evidence type="ECO:0000256" key="2">
    <source>
        <dbReference type="ARBA" id="ARBA00001946"/>
    </source>
</evidence>
<dbReference type="EMBL" id="CP000142">
    <property type="protein sequence ID" value="ABA88249.1"/>
    <property type="molecule type" value="Genomic_DNA"/>
</dbReference>
<sequence>MRCDRQVTTERCCADGWGLPDPSVLPTIMQGRSCRLDLQRPLIMGILNVTPDSFFSGSRAASVEDAVTRALRMQADGADLIDVGGESTRPGAALLSEQEEIDRVVPVLEALADRLSCPLSIDTNKSAVARAAVAVGAEFVNDISGFAFDADMARTVADCGAGAFLMHTRGRPEDMQADTVYEDLFAEVVDYLQRAVVLAEETGIPRAKLAVDPGIGFGKDLAGNLEILSRLRELHALGLPVLLGTSRKSFIGRVIGQPDPAERLSGTLSTIALGVACGVQIFRVHDVRAAREAALMAWSVVHRQLP</sequence>
<gene>
    <name evidence="13" type="primary">folP</name>
    <name evidence="13" type="ordered locus">Pcar_0998</name>
</gene>
<dbReference type="STRING" id="338963.Pcar_0998"/>
<evidence type="ECO:0000259" key="12">
    <source>
        <dbReference type="PROSITE" id="PS50972"/>
    </source>
</evidence>
<evidence type="ECO:0000256" key="5">
    <source>
        <dbReference type="ARBA" id="ARBA00012458"/>
    </source>
</evidence>
<dbReference type="EC" id="2.5.1.15" evidence="5"/>
<organism evidence="13 14">
    <name type="scientific">Syntrophotalea carbinolica (strain DSM 2380 / NBRC 103641 / GraBd1)</name>
    <name type="common">Pelobacter carbinolicus</name>
    <dbReference type="NCBI Taxonomy" id="338963"/>
    <lineage>
        <taxon>Bacteria</taxon>
        <taxon>Pseudomonadati</taxon>
        <taxon>Thermodesulfobacteriota</taxon>
        <taxon>Desulfuromonadia</taxon>
        <taxon>Desulfuromonadales</taxon>
        <taxon>Syntrophotaleaceae</taxon>
        <taxon>Syntrophotalea</taxon>
    </lineage>
</organism>
<dbReference type="InterPro" id="IPR011005">
    <property type="entry name" value="Dihydropteroate_synth-like_sf"/>
</dbReference>
<evidence type="ECO:0000313" key="13">
    <source>
        <dbReference type="EMBL" id="ABA88249.1"/>
    </source>
</evidence>
<evidence type="ECO:0000256" key="9">
    <source>
        <dbReference type="ARBA" id="ARBA00022842"/>
    </source>
</evidence>
<keyword evidence="10" id="KW-0289">Folate biosynthesis</keyword>
<dbReference type="GO" id="GO:0005829">
    <property type="term" value="C:cytosol"/>
    <property type="evidence" value="ECO:0007669"/>
    <property type="project" value="TreeGrafter"/>
</dbReference>
<dbReference type="GO" id="GO:0046654">
    <property type="term" value="P:tetrahydrofolate biosynthetic process"/>
    <property type="evidence" value="ECO:0007669"/>
    <property type="project" value="TreeGrafter"/>
</dbReference>
<comment type="cofactor">
    <cofactor evidence="2">
        <name>Mg(2+)</name>
        <dbReference type="ChEBI" id="CHEBI:18420"/>
    </cofactor>
</comment>
<reference evidence="13 14" key="2">
    <citation type="journal article" date="2012" name="BMC Genomics">
        <title>The genome of Pelobacter carbinolicus reveals surprising metabolic capabilities and physiological features.</title>
        <authorList>
            <person name="Aklujkar M."/>
            <person name="Haveman S.A."/>
            <person name="Didonato R.Jr."/>
            <person name="Chertkov O."/>
            <person name="Han C.S."/>
            <person name="Land M.L."/>
            <person name="Brown P."/>
            <person name="Lovley D.R."/>
        </authorList>
    </citation>
    <scope>NUCLEOTIDE SEQUENCE [LARGE SCALE GENOMIC DNA]</scope>
    <source>
        <strain evidence="14">DSM 2380 / NBRC 103641 / GraBd1</strain>
    </source>
</reference>
<keyword evidence="8" id="KW-0479">Metal-binding</keyword>
<evidence type="ECO:0000256" key="4">
    <source>
        <dbReference type="ARBA" id="ARBA00009503"/>
    </source>
</evidence>
<dbReference type="Gene3D" id="3.20.20.20">
    <property type="entry name" value="Dihydropteroate synthase-like"/>
    <property type="match status" value="1"/>
</dbReference>
<feature type="domain" description="Pterin-binding" evidence="12">
    <location>
        <begin position="41"/>
        <end position="295"/>
    </location>
</feature>
<evidence type="ECO:0000313" key="14">
    <source>
        <dbReference type="Proteomes" id="UP000002534"/>
    </source>
</evidence>
<dbReference type="eggNOG" id="COG0294">
    <property type="taxonomic scope" value="Bacteria"/>
</dbReference>
<name>Q3A5V8_SYNC1</name>
<protein>
    <recommendedName>
        <fullName evidence="6">Dihydropteroate synthase</fullName>
        <ecNumber evidence="5">2.5.1.15</ecNumber>
    </recommendedName>
    <alternativeName>
        <fullName evidence="11">Dihydropteroate pyrophosphorylase</fullName>
    </alternativeName>
</protein>
<dbReference type="PROSITE" id="PS00793">
    <property type="entry name" value="DHPS_2"/>
    <property type="match status" value="1"/>
</dbReference>
<comment type="catalytic activity">
    <reaction evidence="1">
        <text>(7,8-dihydropterin-6-yl)methyl diphosphate + 4-aminobenzoate = 7,8-dihydropteroate + diphosphate</text>
        <dbReference type="Rhea" id="RHEA:19949"/>
        <dbReference type="ChEBI" id="CHEBI:17836"/>
        <dbReference type="ChEBI" id="CHEBI:17839"/>
        <dbReference type="ChEBI" id="CHEBI:33019"/>
        <dbReference type="ChEBI" id="CHEBI:72950"/>
        <dbReference type="EC" id="2.5.1.15"/>
    </reaction>
</comment>
<dbReference type="PANTHER" id="PTHR20941:SF1">
    <property type="entry name" value="FOLIC ACID SYNTHESIS PROTEIN FOL1"/>
    <property type="match status" value="1"/>
</dbReference>
<dbReference type="GO" id="GO:0046872">
    <property type="term" value="F:metal ion binding"/>
    <property type="evidence" value="ECO:0007669"/>
    <property type="project" value="UniProtKB-KW"/>
</dbReference>
<accession>Q3A5V8</accession>
<dbReference type="InterPro" id="IPR000489">
    <property type="entry name" value="Pterin-binding_dom"/>
</dbReference>
<dbReference type="SUPFAM" id="SSF51717">
    <property type="entry name" value="Dihydropteroate synthetase-like"/>
    <property type="match status" value="1"/>
</dbReference>
<dbReference type="HOGENOM" id="CLU_008023_0_2_7"/>
<dbReference type="RefSeq" id="WP_011340717.1">
    <property type="nucleotide sequence ID" value="NC_007498.2"/>
</dbReference>
<dbReference type="PANTHER" id="PTHR20941">
    <property type="entry name" value="FOLATE SYNTHESIS PROTEINS"/>
    <property type="match status" value="1"/>
</dbReference>
<reference evidence="14" key="1">
    <citation type="submission" date="2005-10" db="EMBL/GenBank/DDBJ databases">
        <title>Complete sequence of Pelobacter carbinolicus DSM 2380.</title>
        <authorList>
            <person name="Copeland A."/>
            <person name="Lucas S."/>
            <person name="Lapidus A."/>
            <person name="Barry K."/>
            <person name="Detter J.C."/>
            <person name="Glavina T."/>
            <person name="Hammon N."/>
            <person name="Israni S."/>
            <person name="Pitluck S."/>
            <person name="Chertkov O."/>
            <person name="Schmutz J."/>
            <person name="Larimer F."/>
            <person name="Land M."/>
            <person name="Kyrpides N."/>
            <person name="Ivanova N."/>
            <person name="Richardson P."/>
        </authorList>
    </citation>
    <scope>NUCLEOTIDE SEQUENCE [LARGE SCALE GENOMIC DNA]</scope>
    <source>
        <strain evidence="14">DSM 2380 / NBRC 103641 / GraBd1</strain>
    </source>
</reference>
<dbReference type="PROSITE" id="PS50972">
    <property type="entry name" value="PTERIN_BINDING"/>
    <property type="match status" value="1"/>
</dbReference>
<keyword evidence="14" id="KW-1185">Reference proteome</keyword>
<evidence type="ECO:0000256" key="6">
    <source>
        <dbReference type="ARBA" id="ARBA00016919"/>
    </source>
</evidence>
<keyword evidence="7" id="KW-0808">Transferase</keyword>
<evidence type="ECO:0000256" key="1">
    <source>
        <dbReference type="ARBA" id="ARBA00000012"/>
    </source>
</evidence>
<comment type="similarity">
    <text evidence="4">Belongs to the DHPS family.</text>
</comment>
<dbReference type="FunFam" id="3.20.20.20:FF:000006">
    <property type="entry name" value="Dihydropteroate synthase"/>
    <property type="match status" value="1"/>
</dbReference>
<dbReference type="GO" id="GO:0046656">
    <property type="term" value="P:folic acid biosynthetic process"/>
    <property type="evidence" value="ECO:0007669"/>
    <property type="project" value="UniProtKB-KW"/>
</dbReference>
<dbReference type="InterPro" id="IPR006390">
    <property type="entry name" value="DHP_synth_dom"/>
</dbReference>
<evidence type="ECO:0000256" key="3">
    <source>
        <dbReference type="ARBA" id="ARBA00004763"/>
    </source>
</evidence>
<dbReference type="InterPro" id="IPR045031">
    <property type="entry name" value="DHP_synth-like"/>
</dbReference>
<dbReference type="AlphaFoldDB" id="Q3A5V8"/>